<keyword evidence="1" id="KW-1133">Transmembrane helix</keyword>
<gene>
    <name evidence="2" type="ORF">AAJ76_2600018150</name>
</gene>
<feature type="transmembrane region" description="Helical" evidence="1">
    <location>
        <begin position="29"/>
        <end position="51"/>
    </location>
</feature>
<proteinExistence type="predicted"/>
<protein>
    <submittedName>
        <fullName evidence="2">Uncharacterized protein</fullName>
    </submittedName>
</protein>
<dbReference type="Proteomes" id="UP000034350">
    <property type="component" value="Unassembled WGS sequence"/>
</dbReference>
<evidence type="ECO:0000313" key="3">
    <source>
        <dbReference type="Proteomes" id="UP000034350"/>
    </source>
</evidence>
<feature type="transmembrane region" description="Helical" evidence="1">
    <location>
        <begin position="63"/>
        <end position="84"/>
    </location>
</feature>
<dbReference type="GeneID" id="36319753"/>
<organism evidence="2 3">
    <name type="scientific">Vairimorpha ceranae</name>
    <dbReference type="NCBI Taxonomy" id="40302"/>
    <lineage>
        <taxon>Eukaryota</taxon>
        <taxon>Fungi</taxon>
        <taxon>Fungi incertae sedis</taxon>
        <taxon>Microsporidia</taxon>
        <taxon>Nosematidae</taxon>
        <taxon>Vairimorpha</taxon>
    </lineage>
</organism>
<keyword evidence="1" id="KW-0472">Membrane</keyword>
<evidence type="ECO:0000256" key="1">
    <source>
        <dbReference type="SAM" id="Phobius"/>
    </source>
</evidence>
<dbReference type="VEuPathDB" id="MicrosporidiaDB:AAJ76_2600018150"/>
<evidence type="ECO:0000313" key="2">
    <source>
        <dbReference type="EMBL" id="KKO75267.1"/>
    </source>
</evidence>
<reference evidence="2 3" key="1">
    <citation type="journal article" date="2015" name="Environ. Microbiol.">
        <title>Genome analyses suggest the presence of polyploidy and recent human-driven expansions in eight global populations of the honeybee pathogen Nosema ceranae.</title>
        <authorList>
            <person name="Pelin A."/>
            <person name="Selman M."/>
            <person name="Aris-Brosou S."/>
            <person name="Farinelli L."/>
            <person name="Corradi N."/>
        </authorList>
    </citation>
    <scope>NUCLEOTIDE SEQUENCE [LARGE SCALE GENOMIC DNA]</scope>
    <source>
        <strain evidence="2 3">PA08 1199</strain>
    </source>
</reference>
<sequence length="91" mass="11017">MKDIRDSVKPRDKRVCFLFLKNRKLSYKCLKWVFILIFVVLIVFSFFVNLLSIKDYKSIFDCIFWSILFVLSLYGYHISVELLFHLNQNVK</sequence>
<dbReference type="RefSeq" id="XP_024331009.1">
    <property type="nucleotide sequence ID" value="XM_024474825.1"/>
</dbReference>
<accession>A0A0F9YRN2</accession>
<keyword evidence="1" id="KW-0812">Transmembrane</keyword>
<dbReference type="AlphaFoldDB" id="A0A0F9YRN2"/>
<dbReference type="EMBL" id="JPQZ01000026">
    <property type="protein sequence ID" value="KKO75267.1"/>
    <property type="molecule type" value="Genomic_DNA"/>
</dbReference>
<keyword evidence="3" id="KW-1185">Reference proteome</keyword>
<name>A0A0F9YRN2_9MICR</name>
<comment type="caution">
    <text evidence="2">The sequence shown here is derived from an EMBL/GenBank/DDBJ whole genome shotgun (WGS) entry which is preliminary data.</text>
</comment>